<dbReference type="Pfam" id="PF13414">
    <property type="entry name" value="TPR_11"/>
    <property type="match status" value="1"/>
</dbReference>
<evidence type="ECO:0000313" key="4">
    <source>
        <dbReference type="Proteomes" id="UP000594262"/>
    </source>
</evidence>
<evidence type="ECO:0000256" key="1">
    <source>
        <dbReference type="PROSITE-ProRule" id="PRU00339"/>
    </source>
</evidence>
<dbReference type="PROSITE" id="PS50005">
    <property type="entry name" value="TPR"/>
    <property type="match status" value="2"/>
</dbReference>
<dbReference type="InterPro" id="IPR019734">
    <property type="entry name" value="TPR_rpt"/>
</dbReference>
<dbReference type="PANTHER" id="PTHR45153">
    <property type="entry name" value="TETRATRICOPEPTIDE REPEAT PROTEIN 16"/>
    <property type="match status" value="1"/>
</dbReference>
<dbReference type="SMART" id="SM00028">
    <property type="entry name" value="TPR"/>
    <property type="match status" value="8"/>
</dbReference>
<dbReference type="EnsemblMetazoa" id="CLYHEMT014521.1">
    <property type="protein sequence ID" value="CLYHEMP014521.1"/>
    <property type="gene ID" value="CLYHEMG014521"/>
</dbReference>
<feature type="repeat" description="TPR" evidence="1">
    <location>
        <begin position="198"/>
        <end position="231"/>
    </location>
</feature>
<dbReference type="PANTHER" id="PTHR45153:SF1">
    <property type="entry name" value="TETRATRICOPEPTIDE REPEAT PROTEIN 16"/>
    <property type="match status" value="1"/>
</dbReference>
<dbReference type="SUPFAM" id="SSF48452">
    <property type="entry name" value="TPR-like"/>
    <property type="match status" value="2"/>
</dbReference>
<sequence length="664" mass="76103">MSGKEDSLTGLVPNKNLSFRSLTVDTDSDVDPHGSTKSTPDINCLDKSVGREASFFIRGGGIAGNNLAGKKSHILCTPSPSTLTRNFGQRRKTILNTFQLSPRTKFNENDVYQLYRHTINEKGQEMYRAAWEAYEEDRNEDALKCIRKALVVMPEEADYFVLRGDIYLQMCDYKSAIMDYKHVCILSPDNAEYLSKLAFIYYLQGQCYYDEELFLDALECFTRAAEMQPENSAYHSRSIACLLSLKRHKDCMKMINERIDVETDNPDLLILRARLHLLFSNPTLAFFDIKDALEMDPANEEADVMNTNLETRAEFFKERAIKLDMAGKTKEAIMKITMATDTNPEVLEYHILRAGMHRRNFDFNASVDDLLLAMDKCNYDVKSPIFIRAQKQLLLTFNDFAVDCFRKGYYEEAVVLLEKAIQGEKHEPLFYINRGDCFYKLNHLHFAMLDYQQAEEIDTNNKSVALRLSVVYNQMGLNEYASRKYYRSEDYFSLAIAHDCRNAIFYLSRARARYMQEKVSEAQVDVISGLTLDPSNKDFLSIFGRLYPREKVQDVLSSPFGQLVQKALEEVIEENFPGEGLRAKDVGLTKKKSLPQIDSVRAAVLEKIAHCMEDQEFHVEIIKGKKKVNELVETVIQSRIDLDYDGPKIAKGVKPKTRTVSAKT</sequence>
<dbReference type="InterPro" id="IPR011990">
    <property type="entry name" value="TPR-like_helical_dom_sf"/>
</dbReference>
<evidence type="ECO:0000313" key="3">
    <source>
        <dbReference type="EnsemblMetazoa" id="CLYHEMP014521.1"/>
    </source>
</evidence>
<name>A0A7M5WX88_9CNID</name>
<dbReference type="GeneID" id="136815488"/>
<keyword evidence="4" id="KW-1185">Reference proteome</keyword>
<organism evidence="3 4">
    <name type="scientific">Clytia hemisphaerica</name>
    <dbReference type="NCBI Taxonomy" id="252671"/>
    <lineage>
        <taxon>Eukaryota</taxon>
        <taxon>Metazoa</taxon>
        <taxon>Cnidaria</taxon>
        <taxon>Hydrozoa</taxon>
        <taxon>Hydroidolina</taxon>
        <taxon>Leptothecata</taxon>
        <taxon>Obeliida</taxon>
        <taxon>Clytiidae</taxon>
        <taxon>Clytia</taxon>
    </lineage>
</organism>
<dbReference type="Gene3D" id="1.25.40.10">
    <property type="entry name" value="Tetratricopeptide repeat domain"/>
    <property type="match status" value="4"/>
</dbReference>
<dbReference type="Proteomes" id="UP000594262">
    <property type="component" value="Unplaced"/>
</dbReference>
<accession>A0A7M5WX88</accession>
<keyword evidence="1" id="KW-0802">TPR repeat</keyword>
<feature type="repeat" description="TPR" evidence="1">
    <location>
        <begin position="157"/>
        <end position="190"/>
    </location>
</feature>
<feature type="region of interest" description="Disordered" evidence="2">
    <location>
        <begin position="23"/>
        <end position="43"/>
    </location>
</feature>
<dbReference type="AlphaFoldDB" id="A0A7M5WX88"/>
<reference evidence="3" key="1">
    <citation type="submission" date="2021-01" db="UniProtKB">
        <authorList>
            <consortium name="EnsemblMetazoa"/>
        </authorList>
    </citation>
    <scope>IDENTIFICATION</scope>
</reference>
<proteinExistence type="predicted"/>
<dbReference type="OrthoDB" id="1926212at2759"/>
<protein>
    <submittedName>
        <fullName evidence="3">Uncharacterized protein</fullName>
    </submittedName>
</protein>
<evidence type="ECO:0000256" key="2">
    <source>
        <dbReference type="SAM" id="MobiDB-lite"/>
    </source>
</evidence>
<dbReference type="RefSeq" id="XP_066928035.1">
    <property type="nucleotide sequence ID" value="XM_067071934.1"/>
</dbReference>